<organism evidence="1 2">
    <name type="scientific">Tanacetum coccineum</name>
    <dbReference type="NCBI Taxonomy" id="301880"/>
    <lineage>
        <taxon>Eukaryota</taxon>
        <taxon>Viridiplantae</taxon>
        <taxon>Streptophyta</taxon>
        <taxon>Embryophyta</taxon>
        <taxon>Tracheophyta</taxon>
        <taxon>Spermatophyta</taxon>
        <taxon>Magnoliopsida</taxon>
        <taxon>eudicotyledons</taxon>
        <taxon>Gunneridae</taxon>
        <taxon>Pentapetalae</taxon>
        <taxon>asterids</taxon>
        <taxon>campanulids</taxon>
        <taxon>Asterales</taxon>
        <taxon>Asteraceae</taxon>
        <taxon>Asteroideae</taxon>
        <taxon>Anthemideae</taxon>
        <taxon>Anthemidinae</taxon>
        <taxon>Tanacetum</taxon>
    </lineage>
</organism>
<evidence type="ECO:0000313" key="2">
    <source>
        <dbReference type="Proteomes" id="UP001151760"/>
    </source>
</evidence>
<dbReference type="EMBL" id="BQNB010019039">
    <property type="protein sequence ID" value="GJT80958.1"/>
    <property type="molecule type" value="Genomic_DNA"/>
</dbReference>
<comment type="caution">
    <text evidence="1">The sequence shown here is derived from an EMBL/GenBank/DDBJ whole genome shotgun (WGS) entry which is preliminary data.</text>
</comment>
<reference evidence="1" key="2">
    <citation type="submission" date="2022-01" db="EMBL/GenBank/DDBJ databases">
        <authorList>
            <person name="Yamashiro T."/>
            <person name="Shiraishi A."/>
            <person name="Satake H."/>
            <person name="Nakayama K."/>
        </authorList>
    </citation>
    <scope>NUCLEOTIDE SEQUENCE</scope>
</reference>
<name>A0ABQ5GZ89_9ASTR</name>
<dbReference type="Proteomes" id="UP001151760">
    <property type="component" value="Unassembled WGS sequence"/>
</dbReference>
<evidence type="ECO:0000313" key="1">
    <source>
        <dbReference type="EMBL" id="GJT80958.1"/>
    </source>
</evidence>
<proteinExistence type="predicted"/>
<accession>A0ABQ5GZ89</accession>
<sequence>MVICEVSANHGVISLLKSNRSKSLSGTVSVIFLVLRTFALRGSQVRRDDRLARFSAPFFIRIQYRILGAKGSTALSCLSILFSKELL</sequence>
<reference evidence="1" key="1">
    <citation type="journal article" date="2022" name="Int. J. Mol. Sci.">
        <title>Draft Genome of Tanacetum Coccineum: Genomic Comparison of Closely Related Tanacetum-Family Plants.</title>
        <authorList>
            <person name="Yamashiro T."/>
            <person name="Shiraishi A."/>
            <person name="Nakayama K."/>
            <person name="Satake H."/>
        </authorList>
    </citation>
    <scope>NUCLEOTIDE SEQUENCE</scope>
</reference>
<protein>
    <submittedName>
        <fullName evidence="1">Uncharacterized protein</fullName>
    </submittedName>
</protein>
<gene>
    <name evidence="1" type="ORF">Tco_1055300</name>
</gene>
<keyword evidence="2" id="KW-1185">Reference proteome</keyword>